<dbReference type="GO" id="GO:0004674">
    <property type="term" value="F:protein serine/threonine kinase activity"/>
    <property type="evidence" value="ECO:0007669"/>
    <property type="project" value="UniProtKB-EC"/>
</dbReference>
<organism evidence="3 4">
    <name type="scientific">Hyalangium rubrum</name>
    <dbReference type="NCBI Taxonomy" id="3103134"/>
    <lineage>
        <taxon>Bacteria</taxon>
        <taxon>Pseudomonadati</taxon>
        <taxon>Myxococcota</taxon>
        <taxon>Myxococcia</taxon>
        <taxon>Myxococcales</taxon>
        <taxon>Cystobacterineae</taxon>
        <taxon>Archangiaceae</taxon>
        <taxon>Hyalangium</taxon>
    </lineage>
</organism>
<dbReference type="SMART" id="SM00220">
    <property type="entry name" value="S_TKc"/>
    <property type="match status" value="1"/>
</dbReference>
<dbReference type="RefSeq" id="WP_321549201.1">
    <property type="nucleotide sequence ID" value="NZ_JAXIVS010000011.1"/>
</dbReference>
<evidence type="ECO:0000259" key="2">
    <source>
        <dbReference type="PROSITE" id="PS50011"/>
    </source>
</evidence>
<reference evidence="3 4" key="1">
    <citation type="submission" date="2023-12" db="EMBL/GenBank/DDBJ databases">
        <title>the genome sequence of Hyalangium sp. s54d21.</title>
        <authorList>
            <person name="Zhang X."/>
        </authorList>
    </citation>
    <scope>NUCLEOTIDE SEQUENCE [LARGE SCALE GENOMIC DNA]</scope>
    <source>
        <strain evidence="4">s54d21</strain>
    </source>
</reference>
<keyword evidence="4" id="KW-1185">Reference proteome</keyword>
<dbReference type="PANTHER" id="PTHR44329">
    <property type="entry name" value="SERINE/THREONINE-PROTEIN KINASE TNNI3K-RELATED"/>
    <property type="match status" value="1"/>
</dbReference>
<dbReference type="Gene3D" id="3.30.200.20">
    <property type="entry name" value="Phosphorylase Kinase, domain 1"/>
    <property type="match status" value="1"/>
</dbReference>
<dbReference type="EMBL" id="JAXIVS010000011">
    <property type="protein sequence ID" value="MDY7230479.1"/>
    <property type="molecule type" value="Genomic_DNA"/>
</dbReference>
<dbReference type="Proteomes" id="UP001291309">
    <property type="component" value="Unassembled WGS sequence"/>
</dbReference>
<feature type="region of interest" description="Disordered" evidence="1">
    <location>
        <begin position="389"/>
        <end position="410"/>
    </location>
</feature>
<gene>
    <name evidence="3" type="ORF">SYV04_29050</name>
</gene>
<proteinExistence type="predicted"/>
<evidence type="ECO:0000313" key="4">
    <source>
        <dbReference type="Proteomes" id="UP001291309"/>
    </source>
</evidence>
<dbReference type="InterPro" id="IPR011009">
    <property type="entry name" value="Kinase-like_dom_sf"/>
</dbReference>
<dbReference type="EC" id="2.7.11.1" evidence="3"/>
<accession>A0ABU5HAH5</accession>
<keyword evidence="3" id="KW-0808">Transferase</keyword>
<keyword evidence="3" id="KW-0418">Kinase</keyword>
<dbReference type="SUPFAM" id="SSF56112">
    <property type="entry name" value="Protein kinase-like (PK-like)"/>
    <property type="match status" value="1"/>
</dbReference>
<dbReference type="PROSITE" id="PS50011">
    <property type="entry name" value="PROTEIN_KINASE_DOM"/>
    <property type="match status" value="1"/>
</dbReference>
<evidence type="ECO:0000256" key="1">
    <source>
        <dbReference type="SAM" id="MobiDB-lite"/>
    </source>
</evidence>
<protein>
    <submittedName>
        <fullName evidence="3">Serine/threonine-protein kinase</fullName>
        <ecNumber evidence="3">2.7.11.1</ecNumber>
    </submittedName>
</protein>
<sequence length="459" mass="51228">MERFRAVDPSDLPPGTEVGNWRTVRWRGRGSYGAVYHADPVGKRGSGPFALKVARYAGDLRFEREVEMLSRLRHPNVPRLLDSGEWTLPNGASYPYLVMEWVSGEPLYQWRWHNSFTSREAMKLLAQVARALEATHEVGGVHRDVKGLNVLVTIRGKAMLMDFGSAWYPGARMLTRQSKAPGTPQYASPQAQLHQWRFRDQESARYPSEPADDMYSLGVMAYKLVTGDYPKTLDWKPGEETPQLVCAQKLRPEAQVTVSRELAALIRQLLSEKPSDRGTATEVAQALERAVRKAGRKADQPISAHPPKEPLAERVWVRQLRRELPWMGWLTAAAMGGGLAVRAWEAGTVEPVRRPAHVAQIARDGDGGTSALGDVAATVRGATEMPESKRAGFGLDLPKKPFPGQRRPPCKKPETEIYGGCWVGLRDATPPCGDNAYEWKNGCYWPSFPPRRPETSEQQ</sequence>
<dbReference type="InterPro" id="IPR000719">
    <property type="entry name" value="Prot_kinase_dom"/>
</dbReference>
<name>A0ABU5HAH5_9BACT</name>
<feature type="domain" description="Protein kinase" evidence="2">
    <location>
        <begin position="21"/>
        <end position="291"/>
    </location>
</feature>
<dbReference type="Gene3D" id="1.10.510.10">
    <property type="entry name" value="Transferase(Phosphotransferase) domain 1"/>
    <property type="match status" value="1"/>
</dbReference>
<comment type="caution">
    <text evidence="3">The sequence shown here is derived from an EMBL/GenBank/DDBJ whole genome shotgun (WGS) entry which is preliminary data.</text>
</comment>
<dbReference type="CDD" id="cd14014">
    <property type="entry name" value="STKc_PknB_like"/>
    <property type="match status" value="1"/>
</dbReference>
<evidence type="ECO:0000313" key="3">
    <source>
        <dbReference type="EMBL" id="MDY7230479.1"/>
    </source>
</evidence>
<dbReference type="Pfam" id="PF00069">
    <property type="entry name" value="Pkinase"/>
    <property type="match status" value="1"/>
</dbReference>
<dbReference type="InterPro" id="IPR051681">
    <property type="entry name" value="Ser/Thr_Kinases-Pseudokinases"/>
</dbReference>